<sequence length="308" mass="34149">MTTILNEGRIGQFLSKAGFPMSQRVFVEEYETPRHAEEHATLHELALSLHRGNLALILSGTLEASEERKQMVRVASTHLLSGINTLVSILSLTEKLSLKVKEAIALSRVFYETALVAAFTCVGGPERARRAELYSVYKTFRNQTQAHQAGGFVLRVSRVARISRKDPQIVAALEMFGGSSRIRPCFEENREEMTESVTSFDARAGLLFGGVEGMIHEVSSEIIHGSFHGYALFDSLHNGKSEMEDKLLAHHEMVLFAVSLSIAALSRVIGRSFDMEDTMGELERSCISSLLPYVPDDMAAQLRALYPD</sequence>
<reference evidence="1 2" key="1">
    <citation type="submission" date="2021-01" db="EMBL/GenBank/DDBJ databases">
        <title>Draft genomes of Rhodovulum sulfidophilum.</title>
        <authorList>
            <person name="Guzman M.S."/>
        </authorList>
    </citation>
    <scope>NUCLEOTIDE SEQUENCE [LARGE SCALE GENOMIC DNA]</scope>
    <source>
        <strain evidence="1 2">AB35</strain>
    </source>
</reference>
<protein>
    <submittedName>
        <fullName evidence="1">Uncharacterized protein</fullName>
    </submittedName>
</protein>
<dbReference type="RefSeq" id="WP_202250217.1">
    <property type="nucleotide sequence ID" value="NZ_JAESJJ010000031.1"/>
</dbReference>
<evidence type="ECO:0000313" key="2">
    <source>
        <dbReference type="Proteomes" id="UP000604473"/>
    </source>
</evidence>
<keyword evidence="2" id="KW-1185">Reference proteome</keyword>
<name>A0ABS1S0C4_RHOSU</name>
<evidence type="ECO:0000313" key="1">
    <source>
        <dbReference type="EMBL" id="MBL3610629.1"/>
    </source>
</evidence>
<comment type="caution">
    <text evidence="1">The sequence shown here is derived from an EMBL/GenBank/DDBJ whole genome shotgun (WGS) entry which is preliminary data.</text>
</comment>
<dbReference type="Proteomes" id="UP000604473">
    <property type="component" value="Unassembled WGS sequence"/>
</dbReference>
<organism evidence="1 2">
    <name type="scientific">Rhodovulum sulfidophilum</name>
    <name type="common">Rhodobacter sulfidophilus</name>
    <dbReference type="NCBI Taxonomy" id="35806"/>
    <lineage>
        <taxon>Bacteria</taxon>
        <taxon>Pseudomonadati</taxon>
        <taxon>Pseudomonadota</taxon>
        <taxon>Alphaproteobacteria</taxon>
        <taxon>Rhodobacterales</taxon>
        <taxon>Paracoccaceae</taxon>
        <taxon>Rhodovulum</taxon>
    </lineage>
</organism>
<gene>
    <name evidence="1" type="ORF">JMM60_17860</name>
</gene>
<accession>A0ABS1S0C4</accession>
<proteinExistence type="predicted"/>
<dbReference type="EMBL" id="JAESJJ010000031">
    <property type="protein sequence ID" value="MBL3610629.1"/>
    <property type="molecule type" value="Genomic_DNA"/>
</dbReference>